<evidence type="ECO:0000256" key="4">
    <source>
        <dbReference type="ARBA" id="ARBA00022679"/>
    </source>
</evidence>
<keyword evidence="7" id="KW-1185">Reference proteome</keyword>
<dbReference type="SUPFAM" id="SSF53448">
    <property type="entry name" value="Nucleotide-diphospho-sugar transferases"/>
    <property type="match status" value="1"/>
</dbReference>
<sequence>MDKLALIVLNYNVYQETIACVEQLLSLDGNFKIVIVDNQSSNDSFLVLKEQFKNNQNIAVILADENGGYSKGNNLGCCYAIENYNSRYLGIINPDVRINDLKTLYHMINVMDKYKNCAVIGASMISGQKRYLPGASAWHIPSRHDIVLGLSLRYNGEEERNSTYEILEEGIAEVGCVHGSFFIAKTELFKRVGMFDENVYLYNEENILGIKCKKAGYKVLWSMNDYYYHNHNYTQRKALKNIVAIMRAKYQSRKYLLTQYYDKNIYDLLVLKLINWTNILIVIAGNLKNYLMQIGAKNKN</sequence>
<proteinExistence type="inferred from homology"/>
<dbReference type="Gene3D" id="3.90.550.10">
    <property type="entry name" value="Spore Coat Polysaccharide Biosynthesis Protein SpsA, Chain A"/>
    <property type="match status" value="1"/>
</dbReference>
<dbReference type="PATRIC" id="fig|1392007.3.peg.706"/>
<dbReference type="EMBL" id="AWWH01000067">
    <property type="protein sequence ID" value="ETA74473.1"/>
    <property type="molecule type" value="Genomic_DNA"/>
</dbReference>
<comment type="caution">
    <text evidence="6">The sequence shown here is derived from an EMBL/GenBank/DDBJ whole genome shotgun (WGS) entry which is preliminary data.</text>
</comment>
<evidence type="ECO:0000256" key="3">
    <source>
        <dbReference type="ARBA" id="ARBA00022676"/>
    </source>
</evidence>
<keyword evidence="4 6" id="KW-0808">Transferase</keyword>
<dbReference type="Proteomes" id="UP000018559">
    <property type="component" value="Unassembled WGS sequence"/>
</dbReference>
<reference evidence="6 7" key="1">
    <citation type="journal article" date="2014" name="Genome Announc.">
        <title>The Genome of the Predominant Equine Lactobacillus Species, Lactobacillus equi, Is Reflective of Its Lifestyle Adaptations to an Herbivorous Host.</title>
        <authorList>
            <person name="O'Donnell M.M."/>
            <person name="Harris H.M."/>
            <person name="O'Toole P.W."/>
            <person name="Ross R.P."/>
        </authorList>
    </citation>
    <scope>NUCLEOTIDE SEQUENCE [LARGE SCALE GENOMIC DNA]</scope>
    <source>
        <strain evidence="6 7">DPC 6820</strain>
    </source>
</reference>
<dbReference type="PANTHER" id="PTHR43179:SF12">
    <property type="entry name" value="GALACTOFURANOSYLTRANSFERASE GLFT2"/>
    <property type="match status" value="1"/>
</dbReference>
<feature type="domain" description="Glycosyltransferase 2-like" evidence="5">
    <location>
        <begin position="7"/>
        <end position="189"/>
    </location>
</feature>
<dbReference type="GO" id="GO:0016757">
    <property type="term" value="F:glycosyltransferase activity"/>
    <property type="evidence" value="ECO:0007669"/>
    <property type="project" value="UniProtKB-KW"/>
</dbReference>
<accession>V7HZ49</accession>
<dbReference type="Pfam" id="PF00535">
    <property type="entry name" value="Glycos_transf_2"/>
    <property type="match status" value="1"/>
</dbReference>
<comment type="pathway">
    <text evidence="1">Cell wall biogenesis; cell wall polysaccharide biosynthesis.</text>
</comment>
<dbReference type="InterPro" id="IPR001173">
    <property type="entry name" value="Glyco_trans_2-like"/>
</dbReference>
<name>V7HZ49_9LACO</name>
<evidence type="ECO:0000256" key="2">
    <source>
        <dbReference type="ARBA" id="ARBA00006739"/>
    </source>
</evidence>
<keyword evidence="3" id="KW-0328">Glycosyltransferase</keyword>
<dbReference type="InterPro" id="IPR029044">
    <property type="entry name" value="Nucleotide-diphossugar_trans"/>
</dbReference>
<comment type="similarity">
    <text evidence="2">Belongs to the glycosyltransferase 2 family.</text>
</comment>
<evidence type="ECO:0000313" key="7">
    <source>
        <dbReference type="Proteomes" id="UP000018559"/>
    </source>
</evidence>
<organism evidence="6 7">
    <name type="scientific">Ligilactobacillus equi DPC 6820</name>
    <dbReference type="NCBI Taxonomy" id="1392007"/>
    <lineage>
        <taxon>Bacteria</taxon>
        <taxon>Bacillati</taxon>
        <taxon>Bacillota</taxon>
        <taxon>Bacilli</taxon>
        <taxon>Lactobacillales</taxon>
        <taxon>Lactobacillaceae</taxon>
        <taxon>Ligilactobacillus</taxon>
    </lineage>
</organism>
<dbReference type="RefSeq" id="WP_023859312.1">
    <property type="nucleotide sequence ID" value="NZ_AWWH01000067.1"/>
</dbReference>
<evidence type="ECO:0000313" key="6">
    <source>
        <dbReference type="EMBL" id="ETA74473.1"/>
    </source>
</evidence>
<dbReference type="AlphaFoldDB" id="V7HZ49"/>
<evidence type="ECO:0000256" key="1">
    <source>
        <dbReference type="ARBA" id="ARBA00004776"/>
    </source>
</evidence>
<evidence type="ECO:0000259" key="5">
    <source>
        <dbReference type="Pfam" id="PF00535"/>
    </source>
</evidence>
<protein>
    <submittedName>
        <fullName evidence="6">Rhamnosyl transferase</fullName>
    </submittedName>
</protein>
<dbReference type="PANTHER" id="PTHR43179">
    <property type="entry name" value="RHAMNOSYLTRANSFERASE WBBL"/>
    <property type="match status" value="1"/>
</dbReference>
<gene>
    <name evidence="6" type="ORF">LEQ_1596c</name>
</gene>